<name>A0ABS7I6R6_9HYPH</name>
<accession>A0ABS7I6R6</accession>
<evidence type="ECO:0000256" key="2">
    <source>
        <dbReference type="ARBA" id="ARBA00022679"/>
    </source>
</evidence>
<comment type="caution">
    <text evidence="6">The sequence shown here is derived from an EMBL/GenBank/DDBJ whole genome shotgun (WGS) entry which is preliminary data.</text>
</comment>
<dbReference type="Proteomes" id="UP000746918">
    <property type="component" value="Unassembled WGS sequence"/>
</dbReference>
<comment type="function">
    <text evidence="5">Bifunctional serine/threonine kinase and phosphorylase involved in the regulation of the pyruvate, phosphate dikinase (PPDK) by catalyzing its phosphorylation/dephosphorylation.</text>
</comment>
<keyword evidence="2 5" id="KW-0808">Transferase</keyword>
<dbReference type="HAMAP" id="MF_00921">
    <property type="entry name" value="PDRP"/>
    <property type="match status" value="1"/>
</dbReference>
<keyword evidence="1 5" id="KW-0723">Serine/threonine-protein kinase</keyword>
<dbReference type="EC" id="2.7.4.27" evidence="5"/>
<sequence length="283" mass="32083">MTIKKKSFHLHMLSDATGETLIAVGRAVASQYTMFQAIEHIYPMIRNETQLQRALDEIEQEPGIVLYTTIDKKIRLLLKKKCEKIKVPCIDILHPVLDAFQTYLGMPINLRASAQHDLNVDYFRRIEALDFTIEHDDGQSPNSLPNADVILVGISRTSKTPTSIYLANRGIKAANVPLIPGIDLPETLLEAKNALIIGLIASAERISHIRQNRDFGEGFSIESYINRTNIAEELTYAKRICERFDWPIIDVTRRSIEETAAVIFKLLSQFRDKKMKENLYGSG</sequence>
<keyword evidence="4 5" id="KW-0418">Kinase</keyword>
<organism evidence="6 7">
    <name type="scientific">Bartonella raoultii</name>
    <dbReference type="NCBI Taxonomy" id="1457020"/>
    <lineage>
        <taxon>Bacteria</taxon>
        <taxon>Pseudomonadati</taxon>
        <taxon>Pseudomonadota</taxon>
        <taxon>Alphaproteobacteria</taxon>
        <taxon>Hyphomicrobiales</taxon>
        <taxon>Bartonellaceae</taxon>
        <taxon>Bartonella</taxon>
    </lineage>
</organism>
<dbReference type="NCBIfam" id="NF003742">
    <property type="entry name" value="PRK05339.1"/>
    <property type="match status" value="1"/>
</dbReference>
<dbReference type="RefSeq" id="WP_220716590.1">
    <property type="nucleotide sequence ID" value="NZ_JAIFRO010000002.1"/>
</dbReference>
<dbReference type="PANTHER" id="PTHR31756:SF3">
    <property type="entry name" value="PYRUVATE, PHOSPHATE DIKINASE REGULATORY PROTEIN 1, CHLOROPLASTIC"/>
    <property type="match status" value="1"/>
</dbReference>
<evidence type="ECO:0000256" key="1">
    <source>
        <dbReference type="ARBA" id="ARBA00022527"/>
    </source>
</evidence>
<keyword evidence="3 5" id="KW-0547">Nucleotide-binding</keyword>
<comment type="catalytic activity">
    <reaction evidence="5">
        <text>N(tele)-phospho-L-histidyl/L-threonyl-[pyruvate, phosphate dikinase] + ADP = N(tele)-phospho-L-histidyl/O-phospho-L-threonyl-[pyruvate, phosphate dikinase] + AMP + H(+)</text>
        <dbReference type="Rhea" id="RHEA:43692"/>
        <dbReference type="Rhea" id="RHEA-COMP:10650"/>
        <dbReference type="Rhea" id="RHEA-COMP:10651"/>
        <dbReference type="ChEBI" id="CHEBI:15378"/>
        <dbReference type="ChEBI" id="CHEBI:30013"/>
        <dbReference type="ChEBI" id="CHEBI:61977"/>
        <dbReference type="ChEBI" id="CHEBI:83586"/>
        <dbReference type="ChEBI" id="CHEBI:456215"/>
        <dbReference type="ChEBI" id="CHEBI:456216"/>
        <dbReference type="EC" id="2.7.11.32"/>
    </reaction>
</comment>
<dbReference type="PANTHER" id="PTHR31756">
    <property type="entry name" value="PYRUVATE, PHOSPHATE DIKINASE REGULATORY PROTEIN 1, CHLOROPLASTIC"/>
    <property type="match status" value="1"/>
</dbReference>
<comment type="catalytic activity">
    <reaction evidence="5">
        <text>N(tele)-phospho-L-histidyl/O-phospho-L-threonyl-[pyruvate, phosphate dikinase] + phosphate + H(+) = N(tele)-phospho-L-histidyl/L-threonyl-[pyruvate, phosphate dikinase] + diphosphate</text>
        <dbReference type="Rhea" id="RHEA:43696"/>
        <dbReference type="Rhea" id="RHEA-COMP:10650"/>
        <dbReference type="Rhea" id="RHEA-COMP:10651"/>
        <dbReference type="ChEBI" id="CHEBI:15378"/>
        <dbReference type="ChEBI" id="CHEBI:30013"/>
        <dbReference type="ChEBI" id="CHEBI:33019"/>
        <dbReference type="ChEBI" id="CHEBI:43474"/>
        <dbReference type="ChEBI" id="CHEBI:61977"/>
        <dbReference type="ChEBI" id="CHEBI:83586"/>
        <dbReference type="EC" id="2.7.4.27"/>
    </reaction>
</comment>
<feature type="binding site" evidence="5">
    <location>
        <begin position="153"/>
        <end position="160"/>
    </location>
    <ligand>
        <name>ADP</name>
        <dbReference type="ChEBI" id="CHEBI:456216"/>
    </ligand>
</feature>
<reference evidence="6 7" key="1">
    <citation type="submission" date="2021-08" db="EMBL/GenBank/DDBJ databases">
        <title>Bartonella raoulti 094 sp. nov.</title>
        <authorList>
            <person name="Zgheib R."/>
            <person name="Hammoud A."/>
        </authorList>
    </citation>
    <scope>NUCLEOTIDE SEQUENCE [LARGE SCALE GENOMIC DNA]</scope>
    <source>
        <strain evidence="6 7">094</strain>
    </source>
</reference>
<evidence type="ECO:0000313" key="6">
    <source>
        <dbReference type="EMBL" id="MBX4335273.1"/>
    </source>
</evidence>
<dbReference type="InterPro" id="IPR026565">
    <property type="entry name" value="PPDK_reg"/>
</dbReference>
<gene>
    <name evidence="6" type="ORF">K3248_01435</name>
</gene>
<evidence type="ECO:0000256" key="4">
    <source>
        <dbReference type="ARBA" id="ARBA00022777"/>
    </source>
</evidence>
<evidence type="ECO:0000256" key="5">
    <source>
        <dbReference type="HAMAP-Rule" id="MF_00921"/>
    </source>
</evidence>
<evidence type="ECO:0000313" key="7">
    <source>
        <dbReference type="Proteomes" id="UP000746918"/>
    </source>
</evidence>
<proteinExistence type="inferred from homology"/>
<keyword evidence="7" id="KW-1185">Reference proteome</keyword>
<dbReference type="Pfam" id="PF03618">
    <property type="entry name" value="Kinase-PPPase"/>
    <property type="match status" value="1"/>
</dbReference>
<dbReference type="InterPro" id="IPR005177">
    <property type="entry name" value="Kinase-pyrophosphorylase"/>
</dbReference>
<protein>
    <recommendedName>
        <fullName evidence="5">Putative pyruvate, phosphate dikinase regulatory protein</fullName>
        <shortName evidence="5">PPDK regulatory protein</shortName>
        <ecNumber evidence="5">2.7.11.32</ecNumber>
        <ecNumber evidence="5">2.7.4.27</ecNumber>
    </recommendedName>
</protein>
<evidence type="ECO:0000256" key="3">
    <source>
        <dbReference type="ARBA" id="ARBA00022741"/>
    </source>
</evidence>
<dbReference type="GO" id="GO:0016301">
    <property type="term" value="F:kinase activity"/>
    <property type="evidence" value="ECO:0007669"/>
    <property type="project" value="UniProtKB-KW"/>
</dbReference>
<comment type="similarity">
    <text evidence="5">Belongs to the pyruvate, phosphate/water dikinase regulatory protein family. PDRP subfamily.</text>
</comment>
<dbReference type="EMBL" id="JAIFRO010000002">
    <property type="protein sequence ID" value="MBX4335273.1"/>
    <property type="molecule type" value="Genomic_DNA"/>
</dbReference>
<dbReference type="EC" id="2.7.11.32" evidence="5"/>